<keyword evidence="1" id="KW-0812">Transmembrane</keyword>
<protein>
    <submittedName>
        <fullName evidence="2">Flagellar motor protein MotA</fullName>
    </submittedName>
</protein>
<dbReference type="KEGG" id="pstg:E8M01_17220"/>
<sequence length="331" mass="36246">MAREIDPFKVTSPRIFLFRMVVFLVLVALVAVVLQREIKTAFMANPGLNGLIVAVAVIGILLTIRQVIRLFPEVAWVNSFRLADPGITVERAPVLLAPMATMLGERVGRMTISTLTMRSLLDSLATRLDEGRDLSRYLTSLLVFLGLLGTFWGLIDTVTSVGRVINSLSTQGELGTIFEDMKRGLAEPLGGMGIAFSSSLFGLSGSLVLGFLDLQASQAQNRFYTEVEDWLSSTVQDMSVVSPAADGPAASISVADLQRAFDRLREAMSEGQTNQRATAAMANLAEGIQGLVTHMRTEQQMIRDWVEAQAGDQKEIRKLLEQMLRERAGRV</sequence>
<feature type="transmembrane region" description="Helical" evidence="1">
    <location>
        <begin position="46"/>
        <end position="64"/>
    </location>
</feature>
<keyword evidence="1" id="KW-0472">Membrane</keyword>
<keyword evidence="3" id="KW-1185">Reference proteome</keyword>
<dbReference type="AlphaFoldDB" id="A0A4D7AX82"/>
<keyword evidence="1" id="KW-1133">Transmembrane helix</keyword>
<dbReference type="EMBL" id="CP039690">
    <property type="protein sequence ID" value="QCI65799.1"/>
    <property type="molecule type" value="Genomic_DNA"/>
</dbReference>
<organism evidence="2 3">
    <name type="scientific">Phreatobacter stygius</name>
    <dbReference type="NCBI Taxonomy" id="1940610"/>
    <lineage>
        <taxon>Bacteria</taxon>
        <taxon>Pseudomonadati</taxon>
        <taxon>Pseudomonadota</taxon>
        <taxon>Alphaproteobacteria</taxon>
        <taxon>Hyphomicrobiales</taxon>
        <taxon>Phreatobacteraceae</taxon>
        <taxon>Phreatobacter</taxon>
    </lineage>
</organism>
<gene>
    <name evidence="2" type="ORF">E8M01_17220</name>
</gene>
<feature type="transmembrane region" description="Helical" evidence="1">
    <location>
        <begin position="137"/>
        <end position="155"/>
    </location>
</feature>
<dbReference type="Proteomes" id="UP000298781">
    <property type="component" value="Chromosome"/>
</dbReference>
<evidence type="ECO:0000313" key="3">
    <source>
        <dbReference type="Proteomes" id="UP000298781"/>
    </source>
</evidence>
<evidence type="ECO:0000313" key="2">
    <source>
        <dbReference type="EMBL" id="QCI65799.1"/>
    </source>
</evidence>
<reference evidence="2 3" key="1">
    <citation type="submission" date="2019-04" db="EMBL/GenBank/DDBJ databases">
        <title>Phreatobacter aquaticus sp. nov.</title>
        <authorList>
            <person name="Choi A."/>
        </authorList>
    </citation>
    <scope>NUCLEOTIDE SEQUENCE [LARGE SCALE GENOMIC DNA]</scope>
    <source>
        <strain evidence="2 3">KCTC 52518</strain>
    </source>
</reference>
<keyword evidence="2" id="KW-0969">Cilium</keyword>
<keyword evidence="2" id="KW-0282">Flagellum</keyword>
<evidence type="ECO:0000256" key="1">
    <source>
        <dbReference type="SAM" id="Phobius"/>
    </source>
</evidence>
<name>A0A4D7AX82_9HYPH</name>
<proteinExistence type="predicted"/>
<dbReference type="OrthoDB" id="9794540at2"/>
<keyword evidence="2" id="KW-0966">Cell projection</keyword>
<feature type="transmembrane region" description="Helical" evidence="1">
    <location>
        <begin position="16"/>
        <end position="34"/>
    </location>
</feature>
<dbReference type="RefSeq" id="WP_136961245.1">
    <property type="nucleotide sequence ID" value="NZ_CP039690.1"/>
</dbReference>
<feature type="transmembrane region" description="Helical" evidence="1">
    <location>
        <begin position="189"/>
        <end position="212"/>
    </location>
</feature>
<accession>A0A4D7AX82</accession>